<feature type="region of interest" description="Disordered" evidence="6">
    <location>
        <begin position="266"/>
        <end position="287"/>
    </location>
</feature>
<evidence type="ECO:0000256" key="2">
    <source>
        <dbReference type="ARBA" id="ARBA00022692"/>
    </source>
</evidence>
<dbReference type="InterPro" id="IPR052337">
    <property type="entry name" value="SAT4-like"/>
</dbReference>
<keyword evidence="11" id="KW-1185">Reference proteome</keyword>
<dbReference type="Proteomes" id="UP000245464">
    <property type="component" value="Chromosome 2"/>
</dbReference>
<evidence type="ECO:0000256" key="7">
    <source>
        <dbReference type="SAM" id="Phobius"/>
    </source>
</evidence>
<reference evidence="11" key="4">
    <citation type="journal article" date="2022" name="Microb. Genom.">
        <title>A global pangenome for the wheat fungal pathogen Pyrenophora tritici-repentis and prediction of effector protein structural homology.</title>
        <authorList>
            <person name="Moolhuijzen P.M."/>
            <person name="See P.T."/>
            <person name="Shi G."/>
            <person name="Powell H.R."/>
            <person name="Cockram J."/>
            <person name="Jorgensen L.N."/>
            <person name="Benslimane H."/>
            <person name="Strelkov S.E."/>
            <person name="Turner J."/>
            <person name="Liu Z."/>
            <person name="Moffat C.S."/>
        </authorList>
    </citation>
    <scope>NUCLEOTIDE SEQUENCE [LARGE SCALE GENOMIC DNA]</scope>
</reference>
<evidence type="ECO:0000256" key="1">
    <source>
        <dbReference type="ARBA" id="ARBA00004141"/>
    </source>
</evidence>
<dbReference type="EMBL" id="NQIK02000002">
    <property type="protein sequence ID" value="KAF7575077.1"/>
    <property type="molecule type" value="Genomic_DNA"/>
</dbReference>
<proteinExistence type="inferred from homology"/>
<evidence type="ECO:0000256" key="4">
    <source>
        <dbReference type="ARBA" id="ARBA00023136"/>
    </source>
</evidence>
<evidence type="ECO:0000259" key="8">
    <source>
        <dbReference type="Pfam" id="PF20684"/>
    </source>
</evidence>
<reference evidence="10" key="2">
    <citation type="submission" date="2021-05" db="EMBL/GenBank/DDBJ databases">
        <authorList>
            <person name="Moolhuijzen P.M."/>
            <person name="Moffat C.S."/>
        </authorList>
    </citation>
    <scope>NUCLEOTIDE SEQUENCE</scope>
    <source>
        <strain evidence="10">86-124</strain>
    </source>
</reference>
<protein>
    <submittedName>
        <fullName evidence="9">TatC domain containing protein</fullName>
    </submittedName>
</protein>
<dbReference type="AlphaFoldDB" id="A0A2W1D0Y0"/>
<organism evidence="10 11">
    <name type="scientific">Pyrenophora tritici-repentis</name>
    <dbReference type="NCBI Taxonomy" id="45151"/>
    <lineage>
        <taxon>Eukaryota</taxon>
        <taxon>Fungi</taxon>
        <taxon>Dikarya</taxon>
        <taxon>Ascomycota</taxon>
        <taxon>Pezizomycotina</taxon>
        <taxon>Dothideomycetes</taxon>
        <taxon>Pleosporomycetidae</taxon>
        <taxon>Pleosporales</taxon>
        <taxon>Pleosporineae</taxon>
        <taxon>Pleosporaceae</taxon>
        <taxon>Pyrenophora</taxon>
    </lineage>
</organism>
<name>A0A2W1D0Y0_9PLEO</name>
<dbReference type="PANTHER" id="PTHR33048:SF92">
    <property type="entry name" value="INTEGRAL MEMBRANE PROTEIN"/>
    <property type="match status" value="1"/>
</dbReference>
<sequence length="344" mass="38889">MQIVTSIVLQALLLALALCVTILRFWLRSSVERRKLTFADYLVWGGWFCALGWVICSSKALVILIDHPLDEETRSDSIDYLKTVFASCFFFDTGLYFPKTSLVAFYWWLIPPGFPRLRFSVYVTAAAIICCWIASLLTNFLIAPKITDNWSIENQLQSTWNTYANLVVNWVLNFATDLMLFIIPFFIINCLKLRRRQKIGLVGVFSLGVITMAISLGRFIVYNMDYDLPDADGNLWCTAEMCTSIIVVSLPFLKSLIIRPNSPSATNRSNTGYIHASDRKTDDSRGRGLKVHALGDTMDDEMELTFLDRRPSPALTAATDDTRGREGKDVVMVKTEVTVTRSIV</sequence>
<reference evidence="10" key="3">
    <citation type="journal article" date="2022" name="bioRxiv">
        <title>A global pangenome for the wheat fungal pathogen Pyrenophora tritici-repentis and prediction of effector protein structural homology.</title>
        <authorList>
            <person name="Moolhuijzen P."/>
            <person name="See P.T."/>
            <person name="Shi G."/>
            <person name="Powell H.R."/>
            <person name="Cockram J."/>
            <person name="Jorgensen L.N."/>
            <person name="Benslimane H."/>
            <person name="Strelkov S.E."/>
            <person name="Turner J."/>
            <person name="Liu Z."/>
            <person name="Moffat C.S."/>
        </authorList>
    </citation>
    <scope>NUCLEOTIDE SEQUENCE</scope>
    <source>
        <strain evidence="10">86-124</strain>
    </source>
</reference>
<comment type="subcellular location">
    <subcellularLocation>
        <location evidence="1">Membrane</location>
        <topology evidence="1">Multi-pass membrane protein</topology>
    </subcellularLocation>
</comment>
<evidence type="ECO:0000256" key="5">
    <source>
        <dbReference type="ARBA" id="ARBA00038359"/>
    </source>
</evidence>
<comment type="similarity">
    <text evidence="5">Belongs to the SAT4 family.</text>
</comment>
<dbReference type="PANTHER" id="PTHR33048">
    <property type="entry name" value="PTH11-LIKE INTEGRAL MEMBRANE PROTEIN (AFU_ORTHOLOGUE AFUA_5G11245)"/>
    <property type="match status" value="1"/>
</dbReference>
<feature type="transmembrane region" description="Helical" evidence="7">
    <location>
        <begin position="6"/>
        <end position="27"/>
    </location>
</feature>
<keyword evidence="3 7" id="KW-1133">Transmembrane helix</keyword>
<keyword evidence="2 7" id="KW-0812">Transmembrane</keyword>
<feature type="transmembrane region" description="Helical" evidence="7">
    <location>
        <begin position="84"/>
        <end position="109"/>
    </location>
</feature>
<accession>A0A2W1D0Y0</accession>
<dbReference type="EMBL" id="NRDI02000002">
    <property type="protein sequence ID" value="KAI1519128.1"/>
    <property type="molecule type" value="Genomic_DNA"/>
</dbReference>
<evidence type="ECO:0000313" key="9">
    <source>
        <dbReference type="EMBL" id="KAF7575077.1"/>
    </source>
</evidence>
<evidence type="ECO:0000256" key="3">
    <source>
        <dbReference type="ARBA" id="ARBA00022989"/>
    </source>
</evidence>
<feature type="transmembrane region" description="Helical" evidence="7">
    <location>
        <begin position="121"/>
        <end position="143"/>
    </location>
</feature>
<feature type="transmembrane region" description="Helical" evidence="7">
    <location>
        <begin position="199"/>
        <end position="221"/>
    </location>
</feature>
<evidence type="ECO:0000313" key="10">
    <source>
        <dbReference type="EMBL" id="KAI1519128.1"/>
    </source>
</evidence>
<dbReference type="InterPro" id="IPR049326">
    <property type="entry name" value="Rhodopsin_dom_fungi"/>
</dbReference>
<dbReference type="OrthoDB" id="444631at2759"/>
<dbReference type="Proteomes" id="UP000249757">
    <property type="component" value="Unassembled WGS sequence"/>
</dbReference>
<dbReference type="GO" id="GO:0016020">
    <property type="term" value="C:membrane"/>
    <property type="evidence" value="ECO:0007669"/>
    <property type="project" value="UniProtKB-SubCell"/>
</dbReference>
<feature type="transmembrane region" description="Helical" evidence="7">
    <location>
        <begin position="163"/>
        <end position="187"/>
    </location>
</feature>
<dbReference type="Pfam" id="PF20684">
    <property type="entry name" value="Fung_rhodopsin"/>
    <property type="match status" value="1"/>
</dbReference>
<evidence type="ECO:0000256" key="6">
    <source>
        <dbReference type="SAM" id="MobiDB-lite"/>
    </source>
</evidence>
<evidence type="ECO:0000313" key="11">
    <source>
        <dbReference type="Proteomes" id="UP000249757"/>
    </source>
</evidence>
<feature type="transmembrane region" description="Helical" evidence="7">
    <location>
        <begin position="233"/>
        <end position="253"/>
    </location>
</feature>
<gene>
    <name evidence="10" type="ORF">Ptr86124_002256</name>
    <name evidence="9" type="ORF">PtrM4_067010</name>
</gene>
<comment type="caution">
    <text evidence="10">The sequence shown here is derived from an EMBL/GenBank/DDBJ whole genome shotgun (WGS) entry which is preliminary data.</text>
</comment>
<reference evidence="9" key="1">
    <citation type="journal article" date="2018" name="BMC Genomics">
        <title>Comparative genomics of the wheat fungal pathogen Pyrenophora tritici-repentis reveals chromosomal variations and genome plasticity.</title>
        <authorList>
            <person name="Moolhuijzen P."/>
            <person name="See P.T."/>
            <person name="Hane J.K."/>
            <person name="Shi G."/>
            <person name="Liu Z."/>
            <person name="Oliver R.P."/>
            <person name="Moffat C.S."/>
        </authorList>
    </citation>
    <scope>NUCLEOTIDE SEQUENCE [LARGE SCALE GENOMIC DNA]</scope>
    <source>
        <strain evidence="9">M4</strain>
    </source>
</reference>
<keyword evidence="4 7" id="KW-0472">Membrane</keyword>
<feature type="domain" description="Rhodopsin" evidence="8">
    <location>
        <begin position="23"/>
        <end position="258"/>
    </location>
</feature>
<feature type="compositionally biased region" description="Basic and acidic residues" evidence="6">
    <location>
        <begin position="276"/>
        <end position="286"/>
    </location>
</feature>
<feature type="transmembrane region" description="Helical" evidence="7">
    <location>
        <begin position="39"/>
        <end position="64"/>
    </location>
</feature>
<dbReference type="OMA" id="LVAFYWW"/>